<dbReference type="PROSITE" id="PS51755">
    <property type="entry name" value="OMPR_PHOB"/>
    <property type="match status" value="1"/>
</dbReference>
<dbReference type="GO" id="GO:0000976">
    <property type="term" value="F:transcription cis-regulatory region binding"/>
    <property type="evidence" value="ECO:0007669"/>
    <property type="project" value="TreeGrafter"/>
</dbReference>
<keyword evidence="5" id="KW-0804">Transcription</keyword>
<dbReference type="Proteomes" id="UP000628442">
    <property type="component" value="Unassembled WGS sequence"/>
</dbReference>
<dbReference type="CDD" id="cd00383">
    <property type="entry name" value="trans_reg_C"/>
    <property type="match status" value="1"/>
</dbReference>
<dbReference type="InterPro" id="IPR039420">
    <property type="entry name" value="WalR-like"/>
</dbReference>
<evidence type="ECO:0000313" key="14">
    <source>
        <dbReference type="Proteomes" id="UP000628442"/>
    </source>
</evidence>
<dbReference type="InterPro" id="IPR001867">
    <property type="entry name" value="OmpR/PhoB-type_DNA-bd"/>
</dbReference>
<dbReference type="PANTHER" id="PTHR48111:SF22">
    <property type="entry name" value="REGULATOR OF RPOS"/>
    <property type="match status" value="1"/>
</dbReference>
<dbReference type="SMART" id="SM00862">
    <property type="entry name" value="Trans_reg_C"/>
    <property type="match status" value="1"/>
</dbReference>
<dbReference type="GO" id="GO:0000156">
    <property type="term" value="F:phosphorelay response regulator activity"/>
    <property type="evidence" value="ECO:0007669"/>
    <property type="project" value="TreeGrafter"/>
</dbReference>
<dbReference type="Pfam" id="PF00486">
    <property type="entry name" value="Trans_reg_C"/>
    <property type="match status" value="1"/>
</dbReference>
<name>A0A411X5V4_9BURK</name>
<evidence type="ECO:0000256" key="5">
    <source>
        <dbReference type="ARBA" id="ARBA00023163"/>
    </source>
</evidence>
<dbReference type="InterPro" id="IPR011006">
    <property type="entry name" value="CheY-like_superfamily"/>
</dbReference>
<keyword evidence="3" id="KW-0805">Transcription regulation</keyword>
<evidence type="ECO:0000313" key="13">
    <source>
        <dbReference type="Proteomes" id="UP000292307"/>
    </source>
</evidence>
<evidence type="ECO:0000256" key="8">
    <source>
        <dbReference type="SAM" id="MobiDB-lite"/>
    </source>
</evidence>
<keyword evidence="4 7" id="KW-0238">DNA-binding</keyword>
<gene>
    <name evidence="11" type="primary">colR</name>
    <name evidence="12" type="ORF">EYF70_29000</name>
    <name evidence="11" type="ORF">GCM10007387_06310</name>
</gene>
<keyword evidence="1 6" id="KW-0597">Phosphoprotein</keyword>
<dbReference type="PANTHER" id="PTHR48111">
    <property type="entry name" value="REGULATOR OF RPOS"/>
    <property type="match status" value="1"/>
</dbReference>
<dbReference type="OrthoDB" id="9802426at2"/>
<organism evidence="11 14">
    <name type="scientific">Pseudoduganella albidiflava</name>
    <dbReference type="NCBI Taxonomy" id="321983"/>
    <lineage>
        <taxon>Bacteria</taxon>
        <taxon>Pseudomonadati</taxon>
        <taxon>Pseudomonadota</taxon>
        <taxon>Betaproteobacteria</taxon>
        <taxon>Burkholderiales</taxon>
        <taxon>Oxalobacteraceae</taxon>
        <taxon>Telluria group</taxon>
        <taxon>Pseudoduganella</taxon>
    </lineage>
</organism>
<evidence type="ECO:0000313" key="11">
    <source>
        <dbReference type="EMBL" id="GGY26989.1"/>
    </source>
</evidence>
<evidence type="ECO:0000256" key="1">
    <source>
        <dbReference type="ARBA" id="ARBA00022553"/>
    </source>
</evidence>
<keyword evidence="2" id="KW-0902">Two-component regulatory system</keyword>
<evidence type="ECO:0000259" key="10">
    <source>
        <dbReference type="PROSITE" id="PS51755"/>
    </source>
</evidence>
<feature type="modified residue" description="4-aspartylphosphate" evidence="6">
    <location>
        <position position="56"/>
    </location>
</feature>
<protein>
    <submittedName>
        <fullName evidence="11">DNA-binding response regulator</fullName>
    </submittedName>
    <submittedName>
        <fullName evidence="12">Response regulator transcription factor</fullName>
    </submittedName>
</protein>
<feature type="DNA-binding region" description="OmpR/PhoB-type" evidence="7">
    <location>
        <begin position="130"/>
        <end position="227"/>
    </location>
</feature>
<dbReference type="Gene3D" id="6.10.250.690">
    <property type="match status" value="1"/>
</dbReference>
<dbReference type="EMBL" id="BMWV01000001">
    <property type="protein sequence ID" value="GGY26989.1"/>
    <property type="molecule type" value="Genomic_DNA"/>
</dbReference>
<sequence>MNRSALCILVVEDHPAIARQIVQFLDGLQWQADHAATGALAIELATRESYDVVLLDLNLPDIDGFEVCRAIKARAPRNVPVLMLTARDAFEDKARGFHGGADDYVTKPFDLREVALRCEALARRGQLHIGQELRVGSLVLLPRERRALCNGAPVALTQAGFKILLMLCTAFPRAVSRSALIHELWGADPPDSDALKSHVYALRRQLELAGAPHAIVTIPQLGYRLQADEVIDAASNAAGTESGSESGSESGNTASDGQVDPA</sequence>
<evidence type="ECO:0000313" key="12">
    <source>
        <dbReference type="EMBL" id="QBI04406.1"/>
    </source>
</evidence>
<dbReference type="InterPro" id="IPR001789">
    <property type="entry name" value="Sig_transdc_resp-reg_receiver"/>
</dbReference>
<reference evidence="11" key="1">
    <citation type="journal article" date="2014" name="Int. J. Syst. Evol. Microbiol.">
        <title>Complete genome sequence of Corynebacterium casei LMG S-19264T (=DSM 44701T), isolated from a smear-ripened cheese.</title>
        <authorList>
            <consortium name="US DOE Joint Genome Institute (JGI-PGF)"/>
            <person name="Walter F."/>
            <person name="Albersmeier A."/>
            <person name="Kalinowski J."/>
            <person name="Ruckert C."/>
        </authorList>
    </citation>
    <scope>NUCLEOTIDE SEQUENCE</scope>
    <source>
        <strain evidence="11">KCTC 12343</strain>
    </source>
</reference>
<accession>A0A411X5V4</accession>
<evidence type="ECO:0000256" key="7">
    <source>
        <dbReference type="PROSITE-ProRule" id="PRU01091"/>
    </source>
</evidence>
<feature type="domain" description="Response regulatory" evidence="9">
    <location>
        <begin position="7"/>
        <end position="122"/>
    </location>
</feature>
<dbReference type="SMART" id="SM00448">
    <property type="entry name" value="REC"/>
    <property type="match status" value="1"/>
</dbReference>
<evidence type="ECO:0000256" key="6">
    <source>
        <dbReference type="PROSITE-ProRule" id="PRU00169"/>
    </source>
</evidence>
<dbReference type="EMBL" id="CP036401">
    <property type="protein sequence ID" value="QBI04406.1"/>
    <property type="molecule type" value="Genomic_DNA"/>
</dbReference>
<dbReference type="InterPro" id="IPR036388">
    <property type="entry name" value="WH-like_DNA-bd_sf"/>
</dbReference>
<dbReference type="CDD" id="cd17574">
    <property type="entry name" value="REC_OmpR"/>
    <property type="match status" value="1"/>
</dbReference>
<dbReference type="Gene3D" id="3.40.50.2300">
    <property type="match status" value="1"/>
</dbReference>
<reference evidence="11" key="3">
    <citation type="submission" date="2022-12" db="EMBL/GenBank/DDBJ databases">
        <authorList>
            <person name="Sun Q."/>
            <person name="Kim S."/>
        </authorList>
    </citation>
    <scope>NUCLEOTIDE SEQUENCE</scope>
    <source>
        <strain evidence="11">KCTC 12343</strain>
    </source>
</reference>
<evidence type="ECO:0000256" key="4">
    <source>
        <dbReference type="ARBA" id="ARBA00023125"/>
    </source>
</evidence>
<keyword evidence="13" id="KW-1185">Reference proteome</keyword>
<dbReference type="Proteomes" id="UP000292307">
    <property type="component" value="Chromosome"/>
</dbReference>
<reference evidence="12 13" key="2">
    <citation type="submission" date="2019-02" db="EMBL/GenBank/DDBJ databases">
        <title>Draft Genome Sequences of Six Type Strains of the Genus Massilia.</title>
        <authorList>
            <person name="Miess H."/>
            <person name="Frediansyhah A."/>
            <person name="Gross H."/>
        </authorList>
    </citation>
    <scope>NUCLEOTIDE SEQUENCE [LARGE SCALE GENOMIC DNA]</scope>
    <source>
        <strain evidence="12 13">DSM 17472</strain>
    </source>
</reference>
<dbReference type="Pfam" id="PF00072">
    <property type="entry name" value="Response_reg"/>
    <property type="match status" value="1"/>
</dbReference>
<dbReference type="GO" id="GO:0032993">
    <property type="term" value="C:protein-DNA complex"/>
    <property type="evidence" value="ECO:0007669"/>
    <property type="project" value="TreeGrafter"/>
</dbReference>
<dbReference type="GO" id="GO:0005829">
    <property type="term" value="C:cytosol"/>
    <property type="evidence" value="ECO:0007669"/>
    <property type="project" value="TreeGrafter"/>
</dbReference>
<feature type="compositionally biased region" description="Low complexity" evidence="8">
    <location>
        <begin position="235"/>
        <end position="255"/>
    </location>
</feature>
<evidence type="ECO:0000256" key="2">
    <source>
        <dbReference type="ARBA" id="ARBA00023012"/>
    </source>
</evidence>
<proteinExistence type="predicted"/>
<evidence type="ECO:0000259" key="9">
    <source>
        <dbReference type="PROSITE" id="PS50110"/>
    </source>
</evidence>
<dbReference type="SUPFAM" id="SSF52172">
    <property type="entry name" value="CheY-like"/>
    <property type="match status" value="1"/>
</dbReference>
<evidence type="ECO:0000256" key="3">
    <source>
        <dbReference type="ARBA" id="ARBA00023015"/>
    </source>
</evidence>
<dbReference type="GO" id="GO:0006355">
    <property type="term" value="P:regulation of DNA-templated transcription"/>
    <property type="evidence" value="ECO:0007669"/>
    <property type="project" value="InterPro"/>
</dbReference>
<feature type="domain" description="OmpR/PhoB-type" evidence="10">
    <location>
        <begin position="130"/>
        <end position="227"/>
    </location>
</feature>
<dbReference type="PROSITE" id="PS50110">
    <property type="entry name" value="RESPONSE_REGULATORY"/>
    <property type="match status" value="1"/>
</dbReference>
<dbReference type="RefSeq" id="WP_131148467.1">
    <property type="nucleotide sequence ID" value="NZ_BMWV01000001.1"/>
</dbReference>
<dbReference type="AlphaFoldDB" id="A0A411X5V4"/>
<feature type="region of interest" description="Disordered" evidence="8">
    <location>
        <begin position="235"/>
        <end position="262"/>
    </location>
</feature>
<dbReference type="Gene3D" id="1.10.10.10">
    <property type="entry name" value="Winged helix-like DNA-binding domain superfamily/Winged helix DNA-binding domain"/>
    <property type="match status" value="1"/>
</dbReference>